<feature type="coiled-coil region" evidence="4">
    <location>
        <begin position="50"/>
        <end position="84"/>
    </location>
</feature>
<dbReference type="GO" id="GO:0005524">
    <property type="term" value="F:ATP binding"/>
    <property type="evidence" value="ECO:0007669"/>
    <property type="project" value="UniProtKB-KW"/>
</dbReference>
<protein>
    <submittedName>
        <fullName evidence="6">Allophanate hydrolase 2 subunit 2</fullName>
        <ecNumber evidence="6">3.5.1.54</ecNumber>
    </submittedName>
</protein>
<keyword evidence="1" id="KW-0547">Nucleotide-binding</keyword>
<proteinExistence type="predicted"/>
<keyword evidence="4" id="KW-0175">Coiled coil</keyword>
<dbReference type="PANTHER" id="PTHR43309:SF3">
    <property type="entry name" value="5-OXOPROLINASE SUBUNIT C"/>
    <property type="match status" value="1"/>
</dbReference>
<dbReference type="AlphaFoldDB" id="A0A2N5N407"/>
<evidence type="ECO:0000256" key="1">
    <source>
        <dbReference type="ARBA" id="ARBA00022741"/>
    </source>
</evidence>
<dbReference type="PANTHER" id="PTHR43309">
    <property type="entry name" value="5-OXOPROLINASE SUBUNIT C"/>
    <property type="match status" value="1"/>
</dbReference>
<keyword evidence="7" id="KW-1185">Reference proteome</keyword>
<name>A0A2N5N407_9BACL</name>
<dbReference type="InterPro" id="IPR003778">
    <property type="entry name" value="CT_A_B"/>
</dbReference>
<evidence type="ECO:0000256" key="3">
    <source>
        <dbReference type="ARBA" id="ARBA00022840"/>
    </source>
</evidence>
<dbReference type="GO" id="GO:0004039">
    <property type="term" value="F:allophanate hydrolase activity"/>
    <property type="evidence" value="ECO:0007669"/>
    <property type="project" value="UniProtKB-EC"/>
</dbReference>
<feature type="domain" description="Carboxyltransferase" evidence="5">
    <location>
        <begin position="1"/>
        <end position="52"/>
    </location>
</feature>
<comment type="caution">
    <text evidence="6">The sequence shown here is derived from an EMBL/GenBank/DDBJ whole genome shotgun (WGS) entry which is preliminary data.</text>
</comment>
<keyword evidence="3" id="KW-0067">ATP-binding</keyword>
<gene>
    <name evidence="6" type="ORF">B8V81_3492</name>
</gene>
<dbReference type="Pfam" id="PF02626">
    <property type="entry name" value="CT_A_B"/>
    <property type="match status" value="1"/>
</dbReference>
<evidence type="ECO:0000256" key="4">
    <source>
        <dbReference type="SAM" id="Coils"/>
    </source>
</evidence>
<evidence type="ECO:0000256" key="2">
    <source>
        <dbReference type="ARBA" id="ARBA00022801"/>
    </source>
</evidence>
<dbReference type="EC" id="3.5.1.54" evidence="6"/>
<evidence type="ECO:0000259" key="5">
    <source>
        <dbReference type="Pfam" id="PF02626"/>
    </source>
</evidence>
<organism evidence="6 7">
    <name type="scientific">Paenibacillus pasadenensis</name>
    <dbReference type="NCBI Taxonomy" id="217090"/>
    <lineage>
        <taxon>Bacteria</taxon>
        <taxon>Bacillati</taxon>
        <taxon>Bacillota</taxon>
        <taxon>Bacilli</taxon>
        <taxon>Bacillales</taxon>
        <taxon>Paenibacillaceae</taxon>
        <taxon>Paenibacillus</taxon>
    </lineage>
</organism>
<accession>A0A2N5N407</accession>
<reference evidence="6 7" key="1">
    <citation type="submission" date="2017-05" db="EMBL/GenBank/DDBJ databases">
        <title>Functional genome analysis of Paenibacillus pasadenensis strain R16: insights on endophytic life style and antifungal activity.</title>
        <authorList>
            <person name="Passera A."/>
            <person name="Marcolungo L."/>
            <person name="Casati P."/>
            <person name="Brasca M."/>
            <person name="Quaglino F."/>
            <person name="Delledonne M."/>
        </authorList>
    </citation>
    <scope>NUCLEOTIDE SEQUENCE [LARGE SCALE GENOMIC DNA]</scope>
    <source>
        <strain evidence="6 7">R16</strain>
    </source>
</reference>
<dbReference type="EMBL" id="NFEZ01000004">
    <property type="protein sequence ID" value="PLT45061.1"/>
    <property type="molecule type" value="Genomic_DNA"/>
</dbReference>
<dbReference type="InterPro" id="IPR029000">
    <property type="entry name" value="Cyclophilin-like_dom_sf"/>
</dbReference>
<keyword evidence="2 6" id="KW-0378">Hydrolase</keyword>
<dbReference type="Proteomes" id="UP000234789">
    <property type="component" value="Unassembled WGS sequence"/>
</dbReference>
<sequence length="97" mass="10684">MLPGAVQLPPGGHPVALAAGCQTTGGYPVILHVIAADLPRLGQLRPGDGTRFLRVELEEAQRLLLRQQRELDRLEAALRLRTERFLQEQRRAPAADS</sequence>
<dbReference type="InterPro" id="IPR052708">
    <property type="entry name" value="PxpC"/>
</dbReference>
<dbReference type="Gene3D" id="2.40.100.10">
    <property type="entry name" value="Cyclophilin-like"/>
    <property type="match status" value="1"/>
</dbReference>
<evidence type="ECO:0000313" key="6">
    <source>
        <dbReference type="EMBL" id="PLT45061.1"/>
    </source>
</evidence>
<evidence type="ECO:0000313" key="7">
    <source>
        <dbReference type="Proteomes" id="UP000234789"/>
    </source>
</evidence>